<organism evidence="2 3">
    <name type="scientific">Rhizopogon vesiculosus</name>
    <dbReference type="NCBI Taxonomy" id="180088"/>
    <lineage>
        <taxon>Eukaryota</taxon>
        <taxon>Fungi</taxon>
        <taxon>Dikarya</taxon>
        <taxon>Basidiomycota</taxon>
        <taxon>Agaricomycotina</taxon>
        <taxon>Agaricomycetes</taxon>
        <taxon>Agaricomycetidae</taxon>
        <taxon>Boletales</taxon>
        <taxon>Suillineae</taxon>
        <taxon>Rhizopogonaceae</taxon>
        <taxon>Rhizopogon</taxon>
    </lineage>
</organism>
<keyword evidence="3" id="KW-1185">Reference proteome</keyword>
<dbReference type="Proteomes" id="UP000183567">
    <property type="component" value="Unassembled WGS sequence"/>
</dbReference>
<reference evidence="2 3" key="1">
    <citation type="submission" date="2016-03" db="EMBL/GenBank/DDBJ databases">
        <title>Comparative genomics of the ectomycorrhizal sister species Rhizopogon vinicolor and Rhizopogon vesiculosus (Basidiomycota: Boletales) reveals a divergence of the mating type B locus.</title>
        <authorList>
            <person name="Mujic A.B."/>
            <person name="Kuo A."/>
            <person name="Tritt A."/>
            <person name="Lipzen A."/>
            <person name="Chen C."/>
            <person name="Johnson J."/>
            <person name="Sharma A."/>
            <person name="Barry K."/>
            <person name="Grigoriev I.V."/>
            <person name="Spatafora J.W."/>
        </authorList>
    </citation>
    <scope>NUCLEOTIDE SEQUENCE [LARGE SCALE GENOMIC DNA]</scope>
    <source>
        <strain evidence="2 3">AM-OR11-056</strain>
    </source>
</reference>
<feature type="compositionally biased region" description="Low complexity" evidence="1">
    <location>
        <begin position="113"/>
        <end position="132"/>
    </location>
</feature>
<protein>
    <submittedName>
        <fullName evidence="2">Uncharacterized protein</fullName>
    </submittedName>
</protein>
<comment type="caution">
    <text evidence="2">The sequence shown here is derived from an EMBL/GenBank/DDBJ whole genome shotgun (WGS) entry which is preliminary data.</text>
</comment>
<sequence length="153" mass="16562">MIYPPQVPPTTTDLHSSYGPYSTTLMQAMPPQNFHMLRTMWAPSRHQSNALLHSPAGQQFQQFQPIMMQPGAMNEPLQDATAEVVNTGKRGRKRKNTTASGTAPTRKRKKTNARAVTAAPATAAAVCGVGPVSSMPSSDVEHGTSTEIFRSKL</sequence>
<proteinExistence type="predicted"/>
<dbReference type="EMBL" id="LVVM01002363">
    <property type="protein sequence ID" value="OJA16768.1"/>
    <property type="molecule type" value="Genomic_DNA"/>
</dbReference>
<gene>
    <name evidence="2" type="ORF">AZE42_12085</name>
</gene>
<evidence type="ECO:0000256" key="1">
    <source>
        <dbReference type="SAM" id="MobiDB-lite"/>
    </source>
</evidence>
<dbReference type="AlphaFoldDB" id="A0A1J8QTJ4"/>
<feature type="region of interest" description="Disordered" evidence="1">
    <location>
        <begin position="85"/>
        <end position="153"/>
    </location>
</feature>
<name>A0A1J8QTJ4_9AGAM</name>
<evidence type="ECO:0000313" key="3">
    <source>
        <dbReference type="Proteomes" id="UP000183567"/>
    </source>
</evidence>
<accession>A0A1J8QTJ4</accession>
<evidence type="ECO:0000313" key="2">
    <source>
        <dbReference type="EMBL" id="OJA16768.1"/>
    </source>
</evidence>